<accession>W4PG43</accession>
<evidence type="ECO:0008006" key="3">
    <source>
        <dbReference type="Google" id="ProtNLM"/>
    </source>
</evidence>
<dbReference type="STRING" id="1121100.GCA_000428105_01661"/>
<protein>
    <recommendedName>
        <fullName evidence="3">Murein L,D-transpeptidase catalytic domain family protein</fullName>
    </recommendedName>
</protein>
<dbReference type="eggNOG" id="COG1376">
    <property type="taxonomic scope" value="Bacteria"/>
</dbReference>
<dbReference type="PANTHER" id="PTHR38477">
    <property type="entry name" value="HYPOTHETICAL EXPORTED PROTEIN"/>
    <property type="match status" value="1"/>
</dbReference>
<comment type="caution">
    <text evidence="1">The sequence shown here is derived from an EMBL/GenBank/DDBJ whole genome shotgun (WGS) entry which is preliminary data.</text>
</comment>
<dbReference type="PANTHER" id="PTHR38477:SF1">
    <property type="entry name" value="MUREIN L,D-TRANSPEPTIDASE CATALYTIC DOMAIN FAMILY PROTEIN"/>
    <property type="match status" value="1"/>
</dbReference>
<evidence type="ECO:0000313" key="2">
    <source>
        <dbReference type="Proteomes" id="UP000018842"/>
    </source>
</evidence>
<dbReference type="EMBL" id="BAIR01000012">
    <property type="protein sequence ID" value="GAE18766.1"/>
    <property type="molecule type" value="Genomic_DNA"/>
</dbReference>
<evidence type="ECO:0000313" key="1">
    <source>
        <dbReference type="EMBL" id="GAE18766.1"/>
    </source>
</evidence>
<organism evidence="1 2">
    <name type="scientific">Bacteroides pyogenes DSM 20611 = JCM 6294</name>
    <dbReference type="NCBI Taxonomy" id="1121100"/>
    <lineage>
        <taxon>Bacteria</taxon>
        <taxon>Pseudomonadati</taxon>
        <taxon>Bacteroidota</taxon>
        <taxon>Bacteroidia</taxon>
        <taxon>Bacteroidales</taxon>
        <taxon>Bacteroidaceae</taxon>
        <taxon>Bacteroides</taxon>
    </lineage>
</organism>
<proteinExistence type="predicted"/>
<reference evidence="2" key="1">
    <citation type="journal article" date="2014" name="Genome">
        <title>Draft Genome Sequences of Three Strains of Bacteroides pyogenes Isolated from a Cat and Swine.</title>
        <authorList>
            <person name="Sakamoto M."/>
            <person name="Oshima K."/>
            <person name="Suda W."/>
            <person name="Kitamura K."/>
            <person name="Iida T."/>
            <person name="Hattori M."/>
            <person name="Ohkuma M."/>
        </authorList>
    </citation>
    <scope>NUCLEOTIDE SEQUENCE [LARGE SCALE GENOMIC DNA]</scope>
    <source>
        <strain evidence="2">JCM 6294</strain>
    </source>
</reference>
<gene>
    <name evidence="1" type="ORF">JCM6294_1717</name>
</gene>
<dbReference type="Proteomes" id="UP000018842">
    <property type="component" value="Unassembled WGS sequence"/>
</dbReference>
<dbReference type="Pfam" id="PF13645">
    <property type="entry name" value="YkuD_2"/>
    <property type="match status" value="1"/>
</dbReference>
<dbReference type="InterPro" id="IPR032676">
    <property type="entry name" value="YkuD_2"/>
</dbReference>
<sequence length="266" mass="29435">MFWNKKRYLCRIIFQKKEFMRKVSLILLIFLLIPSGNISTRAMRPAPVLSGTGSELAAGEQLFEEMQLGGVVNFVAFRQAVAGYLRIKEKSKPVLTLIDFTKASTEKRLFVFDMEKKKLVFSSVVAHGRNSGENYATSFSNKYGSYKSSLGFYLTGHTYQGKNGYSLILNGLEKGINDKARERAIVVHGAAYANPSVAASAGRLGRSFGCPALPQAITKPIINTIKGGSVMFIYANNQDYMAQSSILKGLQQTGLLTRNQFPHPQQ</sequence>
<name>W4PG43_9BACE</name>
<dbReference type="AlphaFoldDB" id="W4PG43"/>